<keyword evidence="4" id="KW-0560">Oxidoreductase</keyword>
<dbReference type="GO" id="GO:0009055">
    <property type="term" value="F:electron transfer activity"/>
    <property type="evidence" value="ECO:0007669"/>
    <property type="project" value="InterPro"/>
</dbReference>
<dbReference type="InterPro" id="IPR004852">
    <property type="entry name" value="Di-haem_cyt_c_peroxidsae"/>
</dbReference>
<dbReference type="GO" id="GO:0030313">
    <property type="term" value="C:cell envelope"/>
    <property type="evidence" value="ECO:0007669"/>
    <property type="project" value="UniProtKB-SubCell"/>
</dbReference>
<proteinExistence type="predicted"/>
<dbReference type="GO" id="GO:0046872">
    <property type="term" value="F:metal ion binding"/>
    <property type="evidence" value="ECO:0007669"/>
    <property type="project" value="UniProtKB-KW"/>
</dbReference>
<gene>
    <name evidence="8" type="ORF">CWI83_04915</name>
</gene>
<dbReference type="Pfam" id="PF03150">
    <property type="entry name" value="CCP_MauG"/>
    <property type="match status" value="1"/>
</dbReference>
<dbReference type="PROSITE" id="PS51007">
    <property type="entry name" value="CYTC"/>
    <property type="match status" value="1"/>
</dbReference>
<reference evidence="8 9" key="1">
    <citation type="journal article" date="2011" name="Front. Microbiol.">
        <title>Genomic signatures of strain selection and enhancement in Bacillus atrophaeus var. globigii, a historical biowarfare simulant.</title>
        <authorList>
            <person name="Gibbons H.S."/>
            <person name="Broomall S.M."/>
            <person name="McNew L.A."/>
            <person name="Daligault H."/>
            <person name="Chapman C."/>
            <person name="Bruce D."/>
            <person name="Karavis M."/>
            <person name="Krepps M."/>
            <person name="McGregor P.A."/>
            <person name="Hong C."/>
            <person name="Park K.H."/>
            <person name="Akmal A."/>
            <person name="Feldman A."/>
            <person name="Lin J.S."/>
            <person name="Chang W.E."/>
            <person name="Higgs B.W."/>
            <person name="Demirev P."/>
            <person name="Lindquist J."/>
            <person name="Liem A."/>
            <person name="Fochler E."/>
            <person name="Read T.D."/>
            <person name="Tapia R."/>
            <person name="Johnson S."/>
            <person name="Bishop-Lilly K.A."/>
            <person name="Detter C."/>
            <person name="Han C."/>
            <person name="Sozhamannan S."/>
            <person name="Rosenzweig C.N."/>
            <person name="Skowronski E.W."/>
        </authorList>
    </citation>
    <scope>NUCLEOTIDE SEQUENCE [LARGE SCALE GENOMIC DNA]</scope>
    <source>
        <strain evidence="8 9">PIT1</strain>
    </source>
</reference>
<dbReference type="Gene3D" id="1.10.760.10">
    <property type="entry name" value="Cytochrome c-like domain"/>
    <property type="match status" value="2"/>
</dbReference>
<comment type="caution">
    <text evidence="8">The sequence shown here is derived from an EMBL/GenBank/DDBJ whole genome shotgun (WGS) entry which is preliminary data.</text>
</comment>
<dbReference type="InterPro" id="IPR009056">
    <property type="entry name" value="Cyt_c-like_dom"/>
</dbReference>
<dbReference type="EMBL" id="PIQG01000002">
    <property type="protein sequence ID" value="RUO78374.1"/>
    <property type="molecule type" value="Genomic_DNA"/>
</dbReference>
<evidence type="ECO:0000259" key="7">
    <source>
        <dbReference type="PROSITE" id="PS51007"/>
    </source>
</evidence>
<keyword evidence="9" id="KW-1185">Reference proteome</keyword>
<evidence type="ECO:0000256" key="2">
    <source>
        <dbReference type="ARBA" id="ARBA00022617"/>
    </source>
</evidence>
<sequence>MRGNNRLLQLFGQTLILSSPLIALLGLVLVAVLVAPMAHAAKKPEGAAPFLESLYTRLAEVPGLAQGGGAAPSQNKGLPPLLWFEELVGEELWQAYLKPQPQWPTMHPGASEDLAPLPAPPAQPPKLVALGAQLFHDPILSRDNTVSCASCHIAEHAFADTRRNSPGVDGRIGKRNSPTLLDAHLWQSFFWDSRSPTLIDQAAHPLHDPLEMDLDPHEAARRASAKYQQDLSWDEIAIALASFQMSLSAYNDPNNRLDAFLHAVAAKDYTTARQTLTDQELHGLHLYRTKAGCIQCHGGALLSDQRHHNMGLHYYGRRFEDLGLFEITQKVEDMGKFRTPSLRHLHKTKPWMHNGLFTQLDGIVRMYSMGGPRPKRPQNLPLMLPYPQTSELLNRFEINPDERQALVAFLELL</sequence>
<comment type="subcellular location">
    <subcellularLocation>
        <location evidence="1">Cell envelope</location>
    </subcellularLocation>
</comment>
<evidence type="ECO:0000256" key="5">
    <source>
        <dbReference type="ARBA" id="ARBA00023004"/>
    </source>
</evidence>
<dbReference type="RefSeq" id="WP_126826545.1">
    <property type="nucleotide sequence ID" value="NZ_PIQG01000002.1"/>
</dbReference>
<dbReference type="PANTHER" id="PTHR30600">
    <property type="entry name" value="CYTOCHROME C PEROXIDASE-RELATED"/>
    <property type="match status" value="1"/>
</dbReference>
<protein>
    <submittedName>
        <fullName evidence="8">Cytochrome-c peroxidase</fullName>
    </submittedName>
</protein>
<evidence type="ECO:0000313" key="9">
    <source>
        <dbReference type="Proteomes" id="UP000288279"/>
    </source>
</evidence>
<name>A0A432ZKF3_9GAMM</name>
<keyword evidence="2 6" id="KW-0349">Heme</keyword>
<dbReference type="GO" id="GO:0020037">
    <property type="term" value="F:heme binding"/>
    <property type="evidence" value="ECO:0007669"/>
    <property type="project" value="InterPro"/>
</dbReference>
<dbReference type="InterPro" id="IPR036909">
    <property type="entry name" value="Cyt_c-like_dom_sf"/>
</dbReference>
<dbReference type="OrthoDB" id="9805202at2"/>
<keyword evidence="3 6" id="KW-0479">Metal-binding</keyword>
<dbReference type="AlphaFoldDB" id="A0A432ZKF3"/>
<organism evidence="8 9">
    <name type="scientific">Pseudidiomarina taiwanensis</name>
    <dbReference type="NCBI Taxonomy" id="337250"/>
    <lineage>
        <taxon>Bacteria</taxon>
        <taxon>Pseudomonadati</taxon>
        <taxon>Pseudomonadota</taxon>
        <taxon>Gammaproteobacteria</taxon>
        <taxon>Alteromonadales</taxon>
        <taxon>Idiomarinaceae</taxon>
        <taxon>Pseudidiomarina</taxon>
    </lineage>
</organism>
<evidence type="ECO:0000256" key="4">
    <source>
        <dbReference type="ARBA" id="ARBA00023002"/>
    </source>
</evidence>
<keyword evidence="8" id="KW-0575">Peroxidase</keyword>
<dbReference type="SUPFAM" id="SSF46626">
    <property type="entry name" value="Cytochrome c"/>
    <property type="match status" value="2"/>
</dbReference>
<feature type="domain" description="Cytochrome c" evidence="7">
    <location>
        <begin position="126"/>
        <end position="244"/>
    </location>
</feature>
<keyword evidence="5 6" id="KW-0408">Iron</keyword>
<evidence type="ECO:0000256" key="1">
    <source>
        <dbReference type="ARBA" id="ARBA00004196"/>
    </source>
</evidence>
<evidence type="ECO:0000256" key="3">
    <source>
        <dbReference type="ARBA" id="ARBA00022723"/>
    </source>
</evidence>
<dbReference type="Proteomes" id="UP000288279">
    <property type="component" value="Unassembled WGS sequence"/>
</dbReference>
<evidence type="ECO:0000313" key="8">
    <source>
        <dbReference type="EMBL" id="RUO78374.1"/>
    </source>
</evidence>
<dbReference type="GO" id="GO:0004130">
    <property type="term" value="F:cytochrome-c peroxidase activity"/>
    <property type="evidence" value="ECO:0007669"/>
    <property type="project" value="TreeGrafter"/>
</dbReference>
<evidence type="ECO:0000256" key="6">
    <source>
        <dbReference type="PROSITE-ProRule" id="PRU00433"/>
    </source>
</evidence>
<dbReference type="InterPro" id="IPR051395">
    <property type="entry name" value="Cytochrome_c_Peroxidase/MauG"/>
</dbReference>
<accession>A0A432ZKF3</accession>